<comment type="caution">
    <text evidence="1">The sequence shown here is derived from an EMBL/GenBank/DDBJ whole genome shotgun (WGS) entry which is preliminary data.</text>
</comment>
<accession>A0ABW4J4N4</accession>
<reference evidence="2" key="1">
    <citation type="journal article" date="2019" name="Int. J. Syst. Evol. Microbiol.">
        <title>The Global Catalogue of Microorganisms (GCM) 10K type strain sequencing project: providing services to taxonomists for standard genome sequencing and annotation.</title>
        <authorList>
            <consortium name="The Broad Institute Genomics Platform"/>
            <consortium name="The Broad Institute Genome Sequencing Center for Infectious Disease"/>
            <person name="Wu L."/>
            <person name="Ma J."/>
        </authorList>
    </citation>
    <scope>NUCLEOTIDE SEQUENCE [LARGE SCALE GENOMIC DNA]</scope>
    <source>
        <strain evidence="2">CGMCC 1.12470</strain>
    </source>
</reference>
<gene>
    <name evidence="1" type="ORF">ACFSL4_37375</name>
</gene>
<keyword evidence="2" id="KW-1185">Reference proteome</keyword>
<dbReference type="EMBL" id="JBHUDX010000161">
    <property type="protein sequence ID" value="MFD1663683.1"/>
    <property type="molecule type" value="Genomic_DNA"/>
</dbReference>
<name>A0ABW4J4N4_9ACTN</name>
<protein>
    <submittedName>
        <fullName evidence="1">Uncharacterized protein</fullName>
    </submittedName>
</protein>
<sequence>MVPCKICGGESSVTHRGTVLARHQATYRMCVDCDYWFIDEPHWLEEAYSEAIAAIDTGVAQRNLRLSPLLTS</sequence>
<evidence type="ECO:0000313" key="1">
    <source>
        <dbReference type="EMBL" id="MFD1663683.1"/>
    </source>
</evidence>
<feature type="non-terminal residue" evidence="1">
    <location>
        <position position="72"/>
    </location>
</feature>
<evidence type="ECO:0000313" key="2">
    <source>
        <dbReference type="Proteomes" id="UP001597261"/>
    </source>
</evidence>
<proteinExistence type="predicted"/>
<organism evidence="1 2">
    <name type="scientific">Streptomyces caeni</name>
    <dbReference type="NCBI Taxonomy" id="2307231"/>
    <lineage>
        <taxon>Bacteria</taxon>
        <taxon>Bacillati</taxon>
        <taxon>Actinomycetota</taxon>
        <taxon>Actinomycetes</taxon>
        <taxon>Kitasatosporales</taxon>
        <taxon>Streptomycetaceae</taxon>
        <taxon>Streptomyces</taxon>
    </lineage>
</organism>
<dbReference type="RefSeq" id="WP_381092577.1">
    <property type="nucleotide sequence ID" value="NZ_JBHUDX010000161.1"/>
</dbReference>
<dbReference type="Proteomes" id="UP001597261">
    <property type="component" value="Unassembled WGS sequence"/>
</dbReference>